<name>A0ABR1BFW1_NECAM</name>
<evidence type="ECO:0000313" key="2">
    <source>
        <dbReference type="Proteomes" id="UP001303046"/>
    </source>
</evidence>
<proteinExistence type="predicted"/>
<dbReference type="EMBL" id="JAVFWL010000001">
    <property type="protein sequence ID" value="KAK6725439.1"/>
    <property type="molecule type" value="Genomic_DNA"/>
</dbReference>
<organism evidence="1 2">
    <name type="scientific">Necator americanus</name>
    <name type="common">Human hookworm</name>
    <dbReference type="NCBI Taxonomy" id="51031"/>
    <lineage>
        <taxon>Eukaryota</taxon>
        <taxon>Metazoa</taxon>
        <taxon>Ecdysozoa</taxon>
        <taxon>Nematoda</taxon>
        <taxon>Chromadorea</taxon>
        <taxon>Rhabditida</taxon>
        <taxon>Rhabditina</taxon>
        <taxon>Rhabditomorpha</taxon>
        <taxon>Strongyloidea</taxon>
        <taxon>Ancylostomatidae</taxon>
        <taxon>Bunostominae</taxon>
        <taxon>Necator</taxon>
    </lineage>
</organism>
<comment type="caution">
    <text evidence="1">The sequence shown here is derived from an EMBL/GenBank/DDBJ whole genome shotgun (WGS) entry which is preliminary data.</text>
</comment>
<dbReference type="Proteomes" id="UP001303046">
    <property type="component" value="Unassembled WGS sequence"/>
</dbReference>
<evidence type="ECO:0008006" key="3">
    <source>
        <dbReference type="Google" id="ProtNLM"/>
    </source>
</evidence>
<protein>
    <recommendedName>
        <fullName evidence="3">Reverse transcriptase domain-containing protein</fullName>
    </recommendedName>
</protein>
<keyword evidence="2" id="KW-1185">Reference proteome</keyword>
<evidence type="ECO:0000313" key="1">
    <source>
        <dbReference type="EMBL" id="KAK6725439.1"/>
    </source>
</evidence>
<reference evidence="1 2" key="1">
    <citation type="submission" date="2023-08" db="EMBL/GenBank/DDBJ databases">
        <title>A Necator americanus chromosomal reference genome.</title>
        <authorList>
            <person name="Ilik V."/>
            <person name="Petrzelkova K.J."/>
            <person name="Pardy F."/>
            <person name="Fuh T."/>
            <person name="Niatou-Singa F.S."/>
            <person name="Gouil Q."/>
            <person name="Baker L."/>
            <person name="Ritchie M.E."/>
            <person name="Jex A.R."/>
            <person name="Gazzola D."/>
            <person name="Li H."/>
            <person name="Toshio Fujiwara R."/>
            <person name="Zhan B."/>
            <person name="Aroian R.V."/>
            <person name="Pafco B."/>
            <person name="Schwarz E.M."/>
        </authorList>
    </citation>
    <scope>NUCLEOTIDE SEQUENCE [LARGE SCALE GENOMIC DNA]</scope>
    <source>
        <strain evidence="1 2">Aroian</strain>
        <tissue evidence="1">Whole animal</tissue>
    </source>
</reference>
<gene>
    <name evidence="1" type="primary">Necator_chrI.g141</name>
    <name evidence="1" type="ORF">RB195_004020</name>
</gene>
<accession>A0ABR1BFW1</accession>
<sequence length="194" mass="22118">MDLEHVDDTVIFPEGTTKLQHVVNLVSKLAAAYGLHLCPDNCKQMWISSRPRTGTRVDRQPIELVEEFCYLICILKNNGNYEKDIKQRCAKAISAFNSLVKHLWLIPTTNEVYLSAVYQPASLPIRNSPYHDETWAALSQPAFENLAAFGHKQSVSEGGETILQYERRTCNRDEDIFCQRSTLYNPNPPILVLH</sequence>